<dbReference type="Proteomes" id="UP000052943">
    <property type="component" value="Unassembled WGS sequence"/>
</dbReference>
<dbReference type="InterPro" id="IPR001245">
    <property type="entry name" value="Ser-Thr/Tyr_kinase_cat_dom"/>
</dbReference>
<dbReference type="SMART" id="SM00185">
    <property type="entry name" value="ARM"/>
    <property type="match status" value="6"/>
</dbReference>
<evidence type="ECO:0000313" key="3">
    <source>
        <dbReference type="EMBL" id="KUF96778.1"/>
    </source>
</evidence>
<accession>A0A0W8DK86</accession>
<dbReference type="GO" id="GO:0004672">
    <property type="term" value="F:protein kinase activity"/>
    <property type="evidence" value="ECO:0007669"/>
    <property type="project" value="InterPro"/>
</dbReference>
<comment type="caution">
    <text evidence="3">The sequence shown here is derived from an EMBL/GenBank/DDBJ whole genome shotgun (WGS) entry which is preliminary data.</text>
</comment>
<dbReference type="PANTHER" id="PTHR23315:SF7">
    <property type="entry name" value="U-BOX DOMAIN-CONTAINING PROTEIN 4"/>
    <property type="match status" value="1"/>
</dbReference>
<gene>
    <name evidence="3" type="ORF">AM587_10013364</name>
</gene>
<dbReference type="PROSITE" id="PS50011">
    <property type="entry name" value="PROTEIN_KINASE_DOM"/>
    <property type="match status" value="1"/>
</dbReference>
<dbReference type="SMART" id="SM00220">
    <property type="entry name" value="S_TKc"/>
    <property type="match status" value="1"/>
</dbReference>
<feature type="domain" description="Protein kinase" evidence="2">
    <location>
        <begin position="85"/>
        <end position="331"/>
    </location>
</feature>
<dbReference type="InterPro" id="IPR000225">
    <property type="entry name" value="Armadillo"/>
</dbReference>
<evidence type="ECO:0000313" key="4">
    <source>
        <dbReference type="Proteomes" id="UP000052943"/>
    </source>
</evidence>
<dbReference type="PROSITE" id="PS00108">
    <property type="entry name" value="PROTEIN_KINASE_ST"/>
    <property type="match status" value="1"/>
</dbReference>
<dbReference type="GO" id="GO:0005524">
    <property type="term" value="F:ATP binding"/>
    <property type="evidence" value="ECO:0007669"/>
    <property type="project" value="InterPro"/>
</dbReference>
<dbReference type="InterPro" id="IPR016024">
    <property type="entry name" value="ARM-type_fold"/>
</dbReference>
<reference evidence="3 4" key="1">
    <citation type="submission" date="2015-11" db="EMBL/GenBank/DDBJ databases">
        <title>Genomes and virulence difference between two physiological races of Phytophthora nicotianae.</title>
        <authorList>
            <person name="Liu H."/>
            <person name="Ma X."/>
            <person name="Yu H."/>
            <person name="Fang D."/>
            <person name="Li Y."/>
            <person name="Wang X."/>
            <person name="Wang W."/>
            <person name="Dong Y."/>
            <person name="Xiao B."/>
        </authorList>
    </citation>
    <scope>NUCLEOTIDE SEQUENCE [LARGE SCALE GENOMIC DNA]</scope>
    <source>
        <strain evidence="4">race 0</strain>
    </source>
</reference>
<dbReference type="Pfam" id="PF07714">
    <property type="entry name" value="PK_Tyr_Ser-Thr"/>
    <property type="match status" value="1"/>
</dbReference>
<dbReference type="Gene3D" id="1.10.510.10">
    <property type="entry name" value="Transferase(Phosphotransferase) domain 1"/>
    <property type="match status" value="1"/>
</dbReference>
<dbReference type="Gene3D" id="1.25.10.10">
    <property type="entry name" value="Leucine-rich Repeat Variant"/>
    <property type="match status" value="2"/>
</dbReference>
<dbReference type="InterPro" id="IPR011009">
    <property type="entry name" value="Kinase-like_dom_sf"/>
</dbReference>
<name>A0A0W8DK86_PHYNI</name>
<dbReference type="Pfam" id="PF00514">
    <property type="entry name" value="Arm"/>
    <property type="match status" value="1"/>
</dbReference>
<dbReference type="InterPro" id="IPR008271">
    <property type="entry name" value="Ser/Thr_kinase_AS"/>
</dbReference>
<dbReference type="PANTHER" id="PTHR23315">
    <property type="entry name" value="U BOX DOMAIN-CONTAINING"/>
    <property type="match status" value="1"/>
</dbReference>
<feature type="repeat" description="ARM" evidence="1">
    <location>
        <begin position="557"/>
        <end position="599"/>
    </location>
</feature>
<dbReference type="EMBL" id="LNFO01000968">
    <property type="protein sequence ID" value="KUF96778.1"/>
    <property type="molecule type" value="Genomic_DNA"/>
</dbReference>
<dbReference type="STRING" id="4790.A0A0W8DK86"/>
<sequence length="864" mass="94627">MQQWSDDVQALEAALAATVRDSAVVFSELQDSQSQVEALLTLKFELQQRGDSVDNLEMMIRTISMGSHVVVRSVPLWFLPRFELVIEAKPFACGPSGSMHHAVWGADTRVALKRFSAVDSMEIDGRKRQHIKAELDQLYQLTHPNLVKILGASHVSLPPFIVWEEEIYGGLGSFLSCSDENKWRLFYQAALGLDYIHKKGVVHGDLKLNNILVGSNGQAKLTDHGLATLRTVSKSLSRSLRWGAPECLKQRPTFASDVYSFAMCLIEPEAGEPPFKFLDDDDVRHNLRHGVIPTRPRSMNDDEWELVLAMTDSDPTKRVSLERVIAEMKRLAEQTAMAVQAAITCSACSSEVATDSWFCPQCGTEVNTASLRTNPQSLHVDIPVPELLEALRRGRISDQEQALVLLLEKCLDETQRKEIIETDGVDVLICAVETSSSHFVQICALSCLRWISVVDSRFSTGDLKALEEFVHDATSDECTSMMNDLRNGQEEEKLKAIVYCSGIAAAKTTQILANSSILALFVELLTKCNKRLTVWVVEAIGHLADNDDTRVVIANEGAIKPLIELLHSGSSAEKGLAAYTLGRLACDNEENSLAIEAGGAISYLAELLVANTNVEKMFAPYALTFLPASGISVDTGEYYRPSWAASRRQQRAEGTRSGYVELVLKSEADAWVIVKQGAIPLLVASLLSTEELKTSATATLSSLSTIESICSVLAEEGAIAPLVHLLDTGNDEQKRNAASALANIAVNSSSNCEEIVEDGGMDLLVEILQNGTGELLENAVFVVSCIAGCGRRYSSAIGVGPLLKHARKVIKQEGGIKVLKALSRRGTSYQKRTAAETLSILDRSCHPMKKRARHGKTRKSYAQW</sequence>
<dbReference type="PROSITE" id="PS50176">
    <property type="entry name" value="ARM_REPEAT"/>
    <property type="match status" value="2"/>
</dbReference>
<organism evidence="3 4">
    <name type="scientific">Phytophthora nicotianae</name>
    <name type="common">Potato buckeye rot agent</name>
    <name type="synonym">Phytophthora parasitica</name>
    <dbReference type="NCBI Taxonomy" id="4792"/>
    <lineage>
        <taxon>Eukaryota</taxon>
        <taxon>Sar</taxon>
        <taxon>Stramenopiles</taxon>
        <taxon>Oomycota</taxon>
        <taxon>Peronosporomycetes</taxon>
        <taxon>Peronosporales</taxon>
        <taxon>Peronosporaceae</taxon>
        <taxon>Phytophthora</taxon>
    </lineage>
</organism>
<evidence type="ECO:0000259" key="2">
    <source>
        <dbReference type="PROSITE" id="PS50011"/>
    </source>
</evidence>
<feature type="repeat" description="ARM" evidence="1">
    <location>
        <begin position="717"/>
        <end position="760"/>
    </location>
</feature>
<dbReference type="SUPFAM" id="SSF48371">
    <property type="entry name" value="ARM repeat"/>
    <property type="match status" value="2"/>
</dbReference>
<protein>
    <recommendedName>
        <fullName evidence="2">Protein kinase domain-containing protein</fullName>
    </recommendedName>
</protein>
<proteinExistence type="predicted"/>
<dbReference type="AlphaFoldDB" id="A0A0W8DK86"/>
<dbReference type="InterPro" id="IPR000719">
    <property type="entry name" value="Prot_kinase_dom"/>
</dbReference>
<evidence type="ECO:0000256" key="1">
    <source>
        <dbReference type="PROSITE-ProRule" id="PRU00259"/>
    </source>
</evidence>
<dbReference type="InterPro" id="IPR011989">
    <property type="entry name" value="ARM-like"/>
</dbReference>
<dbReference type="SUPFAM" id="SSF56112">
    <property type="entry name" value="Protein kinase-like (PK-like)"/>
    <property type="match status" value="1"/>
</dbReference>
<dbReference type="OrthoDB" id="7537227at2759"/>